<proteinExistence type="predicted"/>
<dbReference type="Pfam" id="PF11248">
    <property type="entry name" value="DUF3046"/>
    <property type="match status" value="1"/>
</dbReference>
<evidence type="ECO:0008006" key="3">
    <source>
        <dbReference type="Google" id="ProtNLM"/>
    </source>
</evidence>
<keyword evidence="2" id="KW-1185">Reference proteome</keyword>
<reference evidence="1 2" key="1">
    <citation type="submission" date="2018-07" db="EMBL/GenBank/DDBJ databases">
        <title>Sequencing the genomes of 1000 actinobacteria strains.</title>
        <authorList>
            <person name="Klenk H.-P."/>
        </authorList>
    </citation>
    <scope>NUCLEOTIDE SEQUENCE [LARGE SCALE GENOMIC DNA]</scope>
    <source>
        <strain evidence="1 2">DSM 14442</strain>
    </source>
</reference>
<dbReference type="OrthoDB" id="3215033at2"/>
<organism evidence="1 2">
    <name type="scientific">Citricoccus muralis</name>
    <dbReference type="NCBI Taxonomy" id="169134"/>
    <lineage>
        <taxon>Bacteria</taxon>
        <taxon>Bacillati</taxon>
        <taxon>Actinomycetota</taxon>
        <taxon>Actinomycetes</taxon>
        <taxon>Micrococcales</taxon>
        <taxon>Micrococcaceae</taxon>
        <taxon>Citricoccus</taxon>
    </lineage>
</organism>
<gene>
    <name evidence="1" type="ORF">C8E99_0355</name>
</gene>
<evidence type="ECO:0000313" key="1">
    <source>
        <dbReference type="EMBL" id="REE02582.1"/>
    </source>
</evidence>
<dbReference type="EMBL" id="QREH01000001">
    <property type="protein sequence ID" value="REE02582.1"/>
    <property type="molecule type" value="Genomic_DNA"/>
</dbReference>
<protein>
    <recommendedName>
        <fullName evidence="3">DUF3046 family protein</fullName>
    </recommendedName>
</protein>
<comment type="caution">
    <text evidence="1">The sequence shown here is derived from an EMBL/GenBank/DDBJ whole genome shotgun (WGS) entry which is preliminary data.</text>
</comment>
<accession>A0A3D9L911</accession>
<dbReference type="RefSeq" id="WP_115930844.1">
    <property type="nucleotide sequence ID" value="NZ_QREH01000001.1"/>
</dbReference>
<evidence type="ECO:0000313" key="2">
    <source>
        <dbReference type="Proteomes" id="UP000256727"/>
    </source>
</evidence>
<dbReference type="Proteomes" id="UP000256727">
    <property type="component" value="Unassembled WGS sequence"/>
</dbReference>
<name>A0A3D9L911_9MICC</name>
<dbReference type="AlphaFoldDB" id="A0A3D9L911"/>
<dbReference type="InterPro" id="IPR021408">
    <property type="entry name" value="DUF3046"/>
</dbReference>
<sequence>MKHSEFRRLMDDEFGPGNAGVIAATLVLPSLQETADRSLDAGVDPRRVWLDVCDLQGVPEGRRLGRDLPVRDRSQD</sequence>